<feature type="compositionally biased region" description="Polar residues" evidence="1">
    <location>
        <begin position="97"/>
        <end position="108"/>
    </location>
</feature>
<accession>A0AAP0EHE7</accession>
<feature type="compositionally biased region" description="Basic and acidic residues" evidence="1">
    <location>
        <begin position="1"/>
        <end position="34"/>
    </location>
</feature>
<evidence type="ECO:0000313" key="2">
    <source>
        <dbReference type="EMBL" id="KAK9093349.1"/>
    </source>
</evidence>
<feature type="region of interest" description="Disordered" evidence="1">
    <location>
        <begin position="86"/>
        <end position="131"/>
    </location>
</feature>
<sequence length="152" mass="17124">MGMRSDKSDRERSDKTKRERGKEREREREAIGKENKRRWRRQRRGAAAPGKMRRGLWHGLEELLEWMRRQQVRIMQAAELQLIGGYSECSGGPVGRPQTTSPANQSPTRRAVEVADGAKARTTPTSAVVEGDTVVGETKSCGDVYQDVGDKQ</sequence>
<comment type="caution">
    <text evidence="2">The sequence shown here is derived from an EMBL/GenBank/DDBJ whole genome shotgun (WGS) entry which is preliminary data.</text>
</comment>
<gene>
    <name evidence="2" type="ORF">Syun_028260</name>
</gene>
<dbReference type="Proteomes" id="UP001420932">
    <property type="component" value="Unassembled WGS sequence"/>
</dbReference>
<name>A0AAP0EHE7_9MAGN</name>
<feature type="region of interest" description="Disordered" evidence="1">
    <location>
        <begin position="1"/>
        <end position="54"/>
    </location>
</feature>
<protein>
    <submittedName>
        <fullName evidence="2">Uncharacterized protein</fullName>
    </submittedName>
</protein>
<organism evidence="2 3">
    <name type="scientific">Stephania yunnanensis</name>
    <dbReference type="NCBI Taxonomy" id="152371"/>
    <lineage>
        <taxon>Eukaryota</taxon>
        <taxon>Viridiplantae</taxon>
        <taxon>Streptophyta</taxon>
        <taxon>Embryophyta</taxon>
        <taxon>Tracheophyta</taxon>
        <taxon>Spermatophyta</taxon>
        <taxon>Magnoliopsida</taxon>
        <taxon>Ranunculales</taxon>
        <taxon>Menispermaceae</taxon>
        <taxon>Menispermoideae</taxon>
        <taxon>Cissampelideae</taxon>
        <taxon>Stephania</taxon>
    </lineage>
</organism>
<proteinExistence type="predicted"/>
<dbReference type="AlphaFoldDB" id="A0AAP0EHE7"/>
<evidence type="ECO:0000256" key="1">
    <source>
        <dbReference type="SAM" id="MobiDB-lite"/>
    </source>
</evidence>
<feature type="compositionally biased region" description="Basic residues" evidence="1">
    <location>
        <begin position="35"/>
        <end position="44"/>
    </location>
</feature>
<dbReference type="EMBL" id="JBBNAF010000012">
    <property type="protein sequence ID" value="KAK9093349.1"/>
    <property type="molecule type" value="Genomic_DNA"/>
</dbReference>
<evidence type="ECO:0000313" key="3">
    <source>
        <dbReference type="Proteomes" id="UP001420932"/>
    </source>
</evidence>
<feature type="compositionally biased region" description="Basic and acidic residues" evidence="1">
    <location>
        <begin position="110"/>
        <end position="119"/>
    </location>
</feature>
<keyword evidence="3" id="KW-1185">Reference proteome</keyword>
<reference evidence="2 3" key="1">
    <citation type="submission" date="2024-01" db="EMBL/GenBank/DDBJ databases">
        <title>Genome assemblies of Stephania.</title>
        <authorList>
            <person name="Yang L."/>
        </authorList>
    </citation>
    <scope>NUCLEOTIDE SEQUENCE [LARGE SCALE GENOMIC DNA]</scope>
    <source>
        <strain evidence="2">YNDBR</strain>
        <tissue evidence="2">Leaf</tissue>
    </source>
</reference>